<dbReference type="KEGG" id="evi:Echvi_0376"/>
<dbReference type="eggNOG" id="ENOG502ZST1">
    <property type="taxonomic scope" value="Bacteria"/>
</dbReference>
<dbReference type="AlphaFoldDB" id="L0FVH5"/>
<sequence>MIKGRHSTPAEMLMESLDELLFAVKYCVTYKKSDRKLWVEPHALGGILGFPATTLLFTIVDTIGSYCDNLEVEIDGKKRKIRPGDVKSHYYILNSEYFNLNLSYNDILQLYRYARSTLSHNSIIGKEILLHPRGAKPFIKVNSQSGKGRYTIYILSFYEACMTAVALFKEDINDIVPSSENGRGFKS</sequence>
<evidence type="ECO:0000313" key="2">
    <source>
        <dbReference type="Proteomes" id="UP000010796"/>
    </source>
</evidence>
<dbReference type="RefSeq" id="WP_015264232.1">
    <property type="nucleotide sequence ID" value="NC_019904.1"/>
</dbReference>
<proteinExistence type="predicted"/>
<dbReference type="HOGENOM" id="CLU_1445555_0_0_10"/>
<dbReference type="OrthoDB" id="838634at2"/>
<protein>
    <submittedName>
        <fullName evidence="1">Uncharacterized protein</fullName>
    </submittedName>
</protein>
<gene>
    <name evidence="1" type="ordered locus">Echvi_0376</name>
</gene>
<keyword evidence="2" id="KW-1185">Reference proteome</keyword>
<reference evidence="2" key="1">
    <citation type="submission" date="2012-02" db="EMBL/GenBank/DDBJ databases">
        <title>The complete genome of Echinicola vietnamensis DSM 17526.</title>
        <authorList>
            <person name="Lucas S."/>
            <person name="Copeland A."/>
            <person name="Lapidus A."/>
            <person name="Glavina del Rio T."/>
            <person name="Dalin E."/>
            <person name="Tice H."/>
            <person name="Bruce D."/>
            <person name="Goodwin L."/>
            <person name="Pitluck S."/>
            <person name="Peters L."/>
            <person name="Ovchinnikova G."/>
            <person name="Teshima H."/>
            <person name="Kyrpides N."/>
            <person name="Mavromatis K."/>
            <person name="Ivanova N."/>
            <person name="Brettin T."/>
            <person name="Detter J.C."/>
            <person name="Han C."/>
            <person name="Larimer F."/>
            <person name="Land M."/>
            <person name="Hauser L."/>
            <person name="Markowitz V."/>
            <person name="Cheng J.-F."/>
            <person name="Hugenholtz P."/>
            <person name="Woyke T."/>
            <person name="Wu D."/>
            <person name="Brambilla E."/>
            <person name="Klenk H.-P."/>
            <person name="Eisen J.A."/>
        </authorList>
    </citation>
    <scope>NUCLEOTIDE SEQUENCE [LARGE SCALE GENOMIC DNA]</scope>
    <source>
        <strain evidence="2">DSM 17526 / LMG 23754 / KMM 6221</strain>
    </source>
</reference>
<name>L0FVH5_ECHVK</name>
<organism evidence="1 2">
    <name type="scientific">Echinicola vietnamensis (strain DSM 17526 / LMG 23754 / KMM 6221)</name>
    <dbReference type="NCBI Taxonomy" id="926556"/>
    <lineage>
        <taxon>Bacteria</taxon>
        <taxon>Pseudomonadati</taxon>
        <taxon>Bacteroidota</taxon>
        <taxon>Cytophagia</taxon>
        <taxon>Cytophagales</taxon>
        <taxon>Cyclobacteriaceae</taxon>
        <taxon>Echinicola</taxon>
    </lineage>
</organism>
<dbReference type="STRING" id="926556.Echvi_0376"/>
<accession>L0FVH5</accession>
<evidence type="ECO:0000313" key="1">
    <source>
        <dbReference type="EMBL" id="AGA76665.1"/>
    </source>
</evidence>
<dbReference type="Proteomes" id="UP000010796">
    <property type="component" value="Chromosome"/>
</dbReference>
<dbReference type="EMBL" id="CP003346">
    <property type="protein sequence ID" value="AGA76665.1"/>
    <property type="molecule type" value="Genomic_DNA"/>
</dbReference>